<evidence type="ECO:0000259" key="3">
    <source>
        <dbReference type="Pfam" id="PF00501"/>
    </source>
</evidence>
<evidence type="ECO:0000256" key="2">
    <source>
        <dbReference type="ARBA" id="ARBA00022598"/>
    </source>
</evidence>
<evidence type="ECO:0008006" key="7">
    <source>
        <dbReference type="Google" id="ProtNLM"/>
    </source>
</evidence>
<dbReference type="CDD" id="cd04433">
    <property type="entry name" value="AFD_class_I"/>
    <property type="match status" value="1"/>
</dbReference>
<keyword evidence="6" id="KW-1185">Reference proteome</keyword>
<dbReference type="Gene3D" id="3.40.50.12780">
    <property type="entry name" value="N-terminal domain of ligase-like"/>
    <property type="match status" value="1"/>
</dbReference>
<dbReference type="Pfam" id="PF00501">
    <property type="entry name" value="AMP-binding"/>
    <property type="match status" value="1"/>
</dbReference>
<dbReference type="Proteomes" id="UP000187412">
    <property type="component" value="Unassembled WGS sequence"/>
</dbReference>
<dbReference type="InterPro" id="IPR000873">
    <property type="entry name" value="AMP-dep_synth/lig_dom"/>
</dbReference>
<gene>
    <name evidence="5" type="ORF">BSK56_25910</name>
</gene>
<accession>A0ABX3H498</accession>
<protein>
    <recommendedName>
        <fullName evidence="7">Acyl-CoA synthetase</fullName>
    </recommendedName>
</protein>
<comment type="caution">
    <text evidence="5">The sequence shown here is derived from an EMBL/GenBank/DDBJ whole genome shotgun (WGS) entry which is preliminary data.</text>
</comment>
<dbReference type="EMBL" id="MPTB01000041">
    <property type="protein sequence ID" value="OMD42332.1"/>
    <property type="molecule type" value="Genomic_DNA"/>
</dbReference>
<dbReference type="PANTHER" id="PTHR43201:SF5">
    <property type="entry name" value="MEDIUM-CHAIN ACYL-COA LIGASE ACSF2, MITOCHONDRIAL"/>
    <property type="match status" value="1"/>
</dbReference>
<dbReference type="SUPFAM" id="SSF56801">
    <property type="entry name" value="Acetyl-CoA synthetase-like"/>
    <property type="match status" value="1"/>
</dbReference>
<evidence type="ECO:0000256" key="1">
    <source>
        <dbReference type="ARBA" id="ARBA00006432"/>
    </source>
</evidence>
<name>A0ABX3H498_PAEBO</name>
<evidence type="ECO:0000313" key="6">
    <source>
        <dbReference type="Proteomes" id="UP000187412"/>
    </source>
</evidence>
<dbReference type="Pfam" id="PF13193">
    <property type="entry name" value="AMP-binding_C"/>
    <property type="match status" value="1"/>
</dbReference>
<evidence type="ECO:0000313" key="5">
    <source>
        <dbReference type="EMBL" id="OMD42332.1"/>
    </source>
</evidence>
<dbReference type="PANTHER" id="PTHR43201">
    <property type="entry name" value="ACYL-COA SYNTHETASE"/>
    <property type="match status" value="1"/>
</dbReference>
<reference evidence="5 6" key="1">
    <citation type="submission" date="2016-10" db="EMBL/GenBank/DDBJ databases">
        <title>Paenibacillus species isolates.</title>
        <authorList>
            <person name="Beno S.M."/>
        </authorList>
    </citation>
    <scope>NUCLEOTIDE SEQUENCE [LARGE SCALE GENOMIC DNA]</scope>
    <source>
        <strain evidence="5 6">FSL H7-0744</strain>
    </source>
</reference>
<organism evidence="5 6">
    <name type="scientific">Paenibacillus borealis</name>
    <dbReference type="NCBI Taxonomy" id="160799"/>
    <lineage>
        <taxon>Bacteria</taxon>
        <taxon>Bacillati</taxon>
        <taxon>Bacillota</taxon>
        <taxon>Bacilli</taxon>
        <taxon>Bacillales</taxon>
        <taxon>Paenibacillaceae</taxon>
        <taxon>Paenibacillus</taxon>
    </lineage>
</organism>
<proteinExistence type="inferred from homology"/>
<comment type="similarity">
    <text evidence="1">Belongs to the ATP-dependent AMP-binding enzyme family.</text>
</comment>
<dbReference type="InterPro" id="IPR042099">
    <property type="entry name" value="ANL_N_sf"/>
</dbReference>
<keyword evidence="2" id="KW-0436">Ligase</keyword>
<feature type="domain" description="AMP-binding enzyme C-terminal" evidence="4">
    <location>
        <begin position="377"/>
        <end position="452"/>
    </location>
</feature>
<dbReference type="RefSeq" id="WP_076113385.1">
    <property type="nucleotide sequence ID" value="NZ_MPTB01000041.1"/>
</dbReference>
<dbReference type="InterPro" id="IPR045851">
    <property type="entry name" value="AMP-bd_C_sf"/>
</dbReference>
<dbReference type="InterPro" id="IPR025110">
    <property type="entry name" value="AMP-bd_C"/>
</dbReference>
<evidence type="ECO:0000259" key="4">
    <source>
        <dbReference type="Pfam" id="PF13193"/>
    </source>
</evidence>
<dbReference type="Gene3D" id="3.30.300.30">
    <property type="match status" value="1"/>
</dbReference>
<feature type="domain" description="AMP-dependent synthetase/ligase" evidence="3">
    <location>
        <begin position="50"/>
        <end position="319"/>
    </location>
</feature>
<sequence length="462" mass="51124">MLPIITDLLKLLDRQDELLASSSEKWFQGNEIAALAGDVEGCIQESPYGAVGISSSSGPHFLAVLLTAMKAERPQILFGSKWPMHELQSALLSSPCSILISDQDRVKDLVVEDWDMRRAGHFYVWTKKGRLQPICPDGEWLGQFTSGTTGRSRLVIRSWDAIADEIHALEEAVELPEGGTFFNMAPFHHSYGFCGGFIWPLLRGSKVYTVSDFFPSACRKRWVQLQPVVVYGLPFQYEFISTSPGEDVPVPIRAFSAGGPLTGDLREKAYANLGILISNNYGCTEAGTLCIYPEMPPEENSSSVGWPLPNRRFQIIEGNQLSVTGKCLMDRYFDSPPVSIPYRTGDLGAIREDGCVQVSGRLRHVIQVGGVKVSPEKVEDALKSHPAVAEAVVMGKPSPGFHEQVHAFIELVNPGSVREEELREYCKLCLLPVEVPKRIFILDQIPKSDTGKVQGKYLIEVQ</sequence>